<feature type="compositionally biased region" description="Polar residues" evidence="1">
    <location>
        <begin position="37"/>
        <end position="54"/>
    </location>
</feature>
<keyword evidence="2" id="KW-0472">Membrane</keyword>
<comment type="caution">
    <text evidence="3">The sequence shown here is derived from an EMBL/GenBank/DDBJ whole genome shotgun (WGS) entry which is preliminary data.</text>
</comment>
<accession>A0ABY1R3X8</accession>
<protein>
    <recommendedName>
        <fullName evidence="5">Lipoprotein</fullName>
    </recommendedName>
</protein>
<dbReference type="RefSeq" id="WP_283417274.1">
    <property type="nucleotide sequence ID" value="NZ_FXUO01000006.1"/>
</dbReference>
<evidence type="ECO:0000256" key="2">
    <source>
        <dbReference type="SAM" id="Phobius"/>
    </source>
</evidence>
<dbReference type="EMBL" id="FXUO01000006">
    <property type="protein sequence ID" value="SMP94686.1"/>
    <property type="molecule type" value="Genomic_DNA"/>
</dbReference>
<feature type="region of interest" description="Disordered" evidence="1">
    <location>
        <begin position="25"/>
        <end position="54"/>
    </location>
</feature>
<name>A0ABY1R3X8_9FLAO</name>
<keyword evidence="2" id="KW-1133">Transmembrane helix</keyword>
<evidence type="ECO:0008006" key="5">
    <source>
        <dbReference type="Google" id="ProtNLM"/>
    </source>
</evidence>
<dbReference type="Proteomes" id="UP001158050">
    <property type="component" value="Unassembled WGS sequence"/>
</dbReference>
<evidence type="ECO:0000256" key="1">
    <source>
        <dbReference type="SAM" id="MobiDB-lite"/>
    </source>
</evidence>
<reference evidence="3 4" key="1">
    <citation type="submission" date="2017-05" db="EMBL/GenBank/DDBJ databases">
        <authorList>
            <person name="Varghese N."/>
            <person name="Submissions S."/>
        </authorList>
    </citation>
    <scope>NUCLEOTIDE SEQUENCE [LARGE SCALE GENOMIC DNA]</scope>
    <source>
        <strain evidence="3 4">DSM 18015</strain>
    </source>
</reference>
<proteinExistence type="predicted"/>
<gene>
    <name evidence="3" type="ORF">SAMN05421679_10689</name>
</gene>
<dbReference type="PROSITE" id="PS51257">
    <property type="entry name" value="PROKAR_LIPOPROTEIN"/>
    <property type="match status" value="1"/>
</dbReference>
<feature type="transmembrane region" description="Helical" evidence="2">
    <location>
        <begin position="139"/>
        <end position="160"/>
    </location>
</feature>
<evidence type="ECO:0000313" key="4">
    <source>
        <dbReference type="Proteomes" id="UP001158050"/>
    </source>
</evidence>
<evidence type="ECO:0000313" key="3">
    <source>
        <dbReference type="EMBL" id="SMP94686.1"/>
    </source>
</evidence>
<keyword evidence="2" id="KW-0812">Transmembrane</keyword>
<organism evidence="3 4">
    <name type="scientific">Epilithonimonas pallida</name>
    <dbReference type="NCBI Taxonomy" id="373671"/>
    <lineage>
        <taxon>Bacteria</taxon>
        <taxon>Pseudomonadati</taxon>
        <taxon>Bacteroidota</taxon>
        <taxon>Flavobacteriia</taxon>
        <taxon>Flavobacteriales</taxon>
        <taxon>Weeksellaceae</taxon>
        <taxon>Chryseobacterium group</taxon>
        <taxon>Epilithonimonas</taxon>
    </lineage>
</organism>
<sequence length="162" mass="18826">MKKIIYLLISVFLLSCGGLRKTNTETNKSDEFKKNESSGNSKTSSENGGESSTDLSQFLKNTDLEITSKGTPFSLSYNGIVFTGEADVKINNKEEKTIVKTVYRYWDIYRNWNVYHNYDVVRNKTYFKHKETESKRDSWWLYVLLYFAGMITIPLIKLSIKK</sequence>
<feature type="compositionally biased region" description="Basic and acidic residues" evidence="1">
    <location>
        <begin position="27"/>
        <end position="36"/>
    </location>
</feature>
<keyword evidence="4" id="KW-1185">Reference proteome</keyword>